<sequence length="74" mass="8327">MEQAGEVDYLITWRDEFVGRVSLTPWYWSASRSNGTYEPRSFFGITTAGPLPATAYRSWSTAAPGHRTGRSRPD</sequence>
<reference evidence="1 2" key="1">
    <citation type="journal article" date="2015" name="Stand. Genomic Sci.">
        <title>Genomic Encyclopedia of Bacterial and Archaeal Type Strains, Phase III: the genomes of soil and plant-associated and newly described type strains.</title>
        <authorList>
            <person name="Whitman W.B."/>
            <person name="Woyke T."/>
            <person name="Klenk H.P."/>
            <person name="Zhou Y."/>
            <person name="Lilburn T.G."/>
            <person name="Beck B.J."/>
            <person name="De Vos P."/>
            <person name="Vandamme P."/>
            <person name="Eisen J.A."/>
            <person name="Garrity G."/>
            <person name="Hugenholtz P."/>
            <person name="Kyrpides N.C."/>
        </authorList>
    </citation>
    <scope>NUCLEOTIDE SEQUENCE [LARGE SCALE GENOMIC DNA]</scope>
    <source>
        <strain evidence="1 2">VKM Ac-2538</strain>
    </source>
</reference>
<dbReference type="EMBL" id="SLWM01000006">
    <property type="protein sequence ID" value="TCO22703.1"/>
    <property type="molecule type" value="Genomic_DNA"/>
</dbReference>
<name>A0ABY2BJF5_9ACTN</name>
<accession>A0ABY2BJF5</accession>
<organism evidence="1 2">
    <name type="scientific">Kribbella orskensis</name>
    <dbReference type="NCBI Taxonomy" id="2512216"/>
    <lineage>
        <taxon>Bacteria</taxon>
        <taxon>Bacillati</taxon>
        <taxon>Actinomycetota</taxon>
        <taxon>Actinomycetes</taxon>
        <taxon>Propionibacteriales</taxon>
        <taxon>Kribbellaceae</taxon>
        <taxon>Kribbella</taxon>
    </lineage>
</organism>
<keyword evidence="2" id="KW-1185">Reference proteome</keyword>
<evidence type="ECO:0000313" key="1">
    <source>
        <dbReference type="EMBL" id="TCO22703.1"/>
    </source>
</evidence>
<proteinExistence type="predicted"/>
<gene>
    <name evidence="1" type="ORF">EV644_10610</name>
</gene>
<evidence type="ECO:0000313" key="2">
    <source>
        <dbReference type="Proteomes" id="UP000295818"/>
    </source>
</evidence>
<protein>
    <submittedName>
        <fullName evidence="1">Uncharacterized protein</fullName>
    </submittedName>
</protein>
<comment type="caution">
    <text evidence="1">The sequence shown here is derived from an EMBL/GenBank/DDBJ whole genome shotgun (WGS) entry which is preliminary data.</text>
</comment>
<dbReference type="Proteomes" id="UP000295818">
    <property type="component" value="Unassembled WGS sequence"/>
</dbReference>